<evidence type="ECO:0000313" key="5">
    <source>
        <dbReference type="Proteomes" id="UP000662088"/>
    </source>
</evidence>
<keyword evidence="1" id="KW-0238">DNA-binding</keyword>
<dbReference type="GO" id="GO:0005829">
    <property type="term" value="C:cytosol"/>
    <property type="evidence" value="ECO:0007669"/>
    <property type="project" value="TreeGrafter"/>
</dbReference>
<dbReference type="SUPFAM" id="SSF46785">
    <property type="entry name" value="Winged helix' DNA-binding domain"/>
    <property type="match status" value="1"/>
</dbReference>
<evidence type="ECO:0000256" key="1">
    <source>
        <dbReference type="ARBA" id="ARBA00023125"/>
    </source>
</evidence>
<dbReference type="InterPro" id="IPR000944">
    <property type="entry name" value="Tscrpt_reg_Rrf2"/>
</dbReference>
<evidence type="ECO:0000256" key="2">
    <source>
        <dbReference type="ARBA" id="ARBA00034078"/>
    </source>
</evidence>
<dbReference type="InterPro" id="IPR036388">
    <property type="entry name" value="WH-like_DNA-bd_sf"/>
</dbReference>
<dbReference type="PANTHER" id="PTHR33221">
    <property type="entry name" value="WINGED HELIX-TURN-HELIX TRANSCRIPTIONAL REGULATOR, RRF2 FAMILY"/>
    <property type="match status" value="1"/>
</dbReference>
<dbReference type="InterPro" id="IPR036390">
    <property type="entry name" value="WH_DNA-bd_sf"/>
</dbReference>
<keyword evidence="5" id="KW-1185">Reference proteome</keyword>
<dbReference type="Gene3D" id="1.10.10.10">
    <property type="entry name" value="Winged helix-like DNA-binding domain superfamily/Winged helix DNA-binding domain"/>
    <property type="match status" value="1"/>
</dbReference>
<dbReference type="RefSeq" id="WP_022213089.1">
    <property type="nucleotide sequence ID" value="NZ_JACOOQ010000002.1"/>
</dbReference>
<accession>A0A8I0DML2</accession>
<dbReference type="PROSITE" id="PS51197">
    <property type="entry name" value="HTH_RRF2_2"/>
    <property type="match status" value="1"/>
</dbReference>
<dbReference type="GO" id="GO:0003677">
    <property type="term" value="F:DNA binding"/>
    <property type="evidence" value="ECO:0007669"/>
    <property type="project" value="UniProtKB-KW"/>
</dbReference>
<dbReference type="EMBL" id="JACOOQ010000002">
    <property type="protein sequence ID" value="MBC5639220.1"/>
    <property type="molecule type" value="Genomic_DNA"/>
</dbReference>
<reference evidence="4" key="1">
    <citation type="submission" date="2020-08" db="EMBL/GenBank/DDBJ databases">
        <title>Genome public.</title>
        <authorList>
            <person name="Liu C."/>
            <person name="Sun Q."/>
        </authorList>
    </citation>
    <scope>NUCLEOTIDE SEQUENCE</scope>
    <source>
        <strain evidence="4">NSJ-42</strain>
    </source>
</reference>
<dbReference type="Pfam" id="PF02082">
    <property type="entry name" value="Rrf2"/>
    <property type="match status" value="1"/>
</dbReference>
<sequence length="131" mass="14810">MQLSKFTDYSFRALIYLADKKDSLATVEELANALDISEHHLKKIIHKLAKTNYVISIKGRGGGLKLGMEPKDINLGEILKITEDNLNIVECFNNPENCPLMTGGCKLKYIISNSLEKFIKEFSKYSLEDIL</sequence>
<evidence type="ECO:0000313" key="4">
    <source>
        <dbReference type="EMBL" id="MBC5639220.1"/>
    </source>
</evidence>
<dbReference type="GO" id="GO:0003700">
    <property type="term" value="F:DNA-binding transcription factor activity"/>
    <property type="evidence" value="ECO:0007669"/>
    <property type="project" value="TreeGrafter"/>
</dbReference>
<dbReference type="PANTHER" id="PTHR33221:SF4">
    <property type="entry name" value="HTH-TYPE TRANSCRIPTIONAL REPRESSOR NSRR"/>
    <property type="match status" value="1"/>
</dbReference>
<evidence type="ECO:0000256" key="3">
    <source>
        <dbReference type="ARBA" id="ARBA00040173"/>
    </source>
</evidence>
<proteinExistence type="predicted"/>
<gene>
    <name evidence="4" type="ORF">H8R92_01995</name>
</gene>
<name>A0A8I0DML2_9CLOT</name>
<comment type="caution">
    <text evidence="4">The sequence shown here is derived from an EMBL/GenBank/DDBJ whole genome shotgun (WGS) entry which is preliminary data.</text>
</comment>
<comment type="cofactor">
    <cofactor evidence="2">
        <name>[2Fe-2S] cluster</name>
        <dbReference type="ChEBI" id="CHEBI:190135"/>
    </cofactor>
</comment>
<dbReference type="Proteomes" id="UP000662088">
    <property type="component" value="Unassembled WGS sequence"/>
</dbReference>
<dbReference type="NCBIfam" id="TIGR00738">
    <property type="entry name" value="rrf2_super"/>
    <property type="match status" value="1"/>
</dbReference>
<protein>
    <recommendedName>
        <fullName evidence="3">HTH-type transcriptional regulator NsrR</fullName>
    </recommendedName>
</protein>
<dbReference type="AlphaFoldDB" id="A0A8I0DML2"/>
<organism evidence="4 5">
    <name type="scientific">Clostridium lentum</name>
    <dbReference type="NCBI Taxonomy" id="2763037"/>
    <lineage>
        <taxon>Bacteria</taxon>
        <taxon>Bacillati</taxon>
        <taxon>Bacillota</taxon>
        <taxon>Clostridia</taxon>
        <taxon>Eubacteriales</taxon>
        <taxon>Clostridiaceae</taxon>
        <taxon>Clostridium</taxon>
    </lineage>
</organism>